<protein>
    <submittedName>
        <fullName evidence="5">Uncharacterized protein LOC106467076</fullName>
    </submittedName>
</protein>
<evidence type="ECO:0000259" key="3">
    <source>
        <dbReference type="Pfam" id="PF07967"/>
    </source>
</evidence>
<evidence type="ECO:0000313" key="5">
    <source>
        <dbReference type="RefSeq" id="XP_013782848.1"/>
    </source>
</evidence>
<keyword evidence="4" id="KW-1185">Reference proteome</keyword>
<evidence type="ECO:0000256" key="2">
    <source>
        <dbReference type="ARBA" id="ARBA00023242"/>
    </source>
</evidence>
<reference evidence="5" key="1">
    <citation type="submission" date="2025-08" db="UniProtKB">
        <authorList>
            <consortium name="RefSeq"/>
        </authorList>
    </citation>
    <scope>IDENTIFICATION</scope>
    <source>
        <tissue evidence="5">Muscle</tissue>
    </source>
</reference>
<dbReference type="PANTHER" id="PTHR15835:SF6">
    <property type="entry name" value="ZINC FINGER C3HC-TYPE PROTEIN 1"/>
    <property type="match status" value="1"/>
</dbReference>
<proteinExistence type="predicted"/>
<organism evidence="4 5">
    <name type="scientific">Limulus polyphemus</name>
    <name type="common">Atlantic horseshoe crab</name>
    <dbReference type="NCBI Taxonomy" id="6850"/>
    <lineage>
        <taxon>Eukaryota</taxon>
        <taxon>Metazoa</taxon>
        <taxon>Ecdysozoa</taxon>
        <taxon>Arthropoda</taxon>
        <taxon>Chelicerata</taxon>
        <taxon>Merostomata</taxon>
        <taxon>Xiphosura</taxon>
        <taxon>Limulidae</taxon>
        <taxon>Limulus</taxon>
    </lineage>
</organism>
<sequence>MEVEGHGKNVSQTTAQERRTSLGNLSFPEFQSPLSIDTWEEFQARVKTYISIGSSFPVWMLKPLNLSPAFCAQYGWKCVDVDMVKCVTCAAAVCCHLPKPWRSSAVYQECVMELIKLLQKEGHKNSCPWPLIPSSENFVYMKKLHKKEAFREFDERLRSLMTIKNSLPPVSEEVLDKLEITNDTILHICQMAQISDEPEIQMAVLFAMTGWSKRETEGIDYLRCEHCLRESATHLYGSVSLENVETHGFEMSTESEGILVNLEDDTFSPGDTQKELDRKFMKDQAESHSSEGYLQIFVGDDVAEAVQEMVEGDSKETIKELIEDVMLEIINQTVKVVGVASDQKMVEEERAENMREFLTSDTLKDTSGEDKEKTTLQDEVKKRSGIMKGTTENLVGYDSADTVHNVIEIEGINVKEITKNRTFKETVKCYKEEAVEELTGVEIEVSVKDFNMDKSVKHIFDDDKKETVEEHVGEAAAENLKEKKKKEIVEDTVQCENIVIFQKGGKKDDDGEETVEEYMEETTENVKKKIRNESDKTVILEKGMKTETSRGVKEITQNKIVKAILETNKEGTGEKPIEEEMTRDETFKDAVEDDRRESIQESMKEEMAERMKEHTRNETVQHVIEKYKAKYVKEIARNTTFSETIESDRKQNIEKLIEINLTESLKKIAKNQMAKEIKEENRVEMIKKIQRKKHQKV</sequence>
<name>A0ABM1BIU1_LIMPO</name>
<dbReference type="GeneID" id="106467076"/>
<evidence type="ECO:0000256" key="1">
    <source>
        <dbReference type="ARBA" id="ARBA00004123"/>
    </source>
</evidence>
<dbReference type="Pfam" id="PF07967">
    <property type="entry name" value="zf-C3HC"/>
    <property type="match status" value="1"/>
</dbReference>
<keyword evidence="2" id="KW-0539">Nucleus</keyword>
<feature type="domain" description="C3HC-type" evidence="3">
    <location>
        <begin position="40"/>
        <end position="169"/>
    </location>
</feature>
<comment type="subcellular location">
    <subcellularLocation>
        <location evidence="1">Nucleus</location>
    </subcellularLocation>
</comment>
<dbReference type="InterPro" id="IPR012935">
    <property type="entry name" value="NuBaID_N"/>
</dbReference>
<gene>
    <name evidence="5" type="primary">LOC106467076</name>
</gene>
<dbReference type="RefSeq" id="XP_013782848.1">
    <property type="nucleotide sequence ID" value="XM_013927394.2"/>
</dbReference>
<dbReference type="PANTHER" id="PTHR15835">
    <property type="entry name" value="NUCLEAR-INTERACTING PARTNER OF ALK"/>
    <property type="match status" value="1"/>
</dbReference>
<accession>A0ABM1BIU1</accession>
<evidence type="ECO:0000313" key="4">
    <source>
        <dbReference type="Proteomes" id="UP000694941"/>
    </source>
</evidence>
<dbReference type="Proteomes" id="UP000694941">
    <property type="component" value="Unplaced"/>
</dbReference>